<comment type="caution">
    <text evidence="1">The sequence shown here is derived from an EMBL/GenBank/DDBJ whole genome shotgun (WGS) entry which is preliminary data.</text>
</comment>
<dbReference type="EMBL" id="JAUJYO010000004">
    <property type="protein sequence ID" value="KAK1318490.1"/>
    <property type="molecule type" value="Genomic_DNA"/>
</dbReference>
<dbReference type="AlphaFoldDB" id="A0AAV9EYJ2"/>
<reference evidence="1" key="2">
    <citation type="submission" date="2023-06" db="EMBL/GenBank/DDBJ databases">
        <authorList>
            <person name="Ma L."/>
            <person name="Liu K.-W."/>
            <person name="Li Z."/>
            <person name="Hsiao Y.-Y."/>
            <person name="Qi Y."/>
            <person name="Fu T."/>
            <person name="Tang G."/>
            <person name="Zhang D."/>
            <person name="Sun W.-H."/>
            <person name="Liu D.-K."/>
            <person name="Li Y."/>
            <person name="Chen G.-Z."/>
            <person name="Liu X.-D."/>
            <person name="Liao X.-Y."/>
            <person name="Jiang Y.-T."/>
            <person name="Yu X."/>
            <person name="Hao Y."/>
            <person name="Huang J."/>
            <person name="Zhao X.-W."/>
            <person name="Ke S."/>
            <person name="Chen Y.-Y."/>
            <person name="Wu W.-L."/>
            <person name="Hsu J.-L."/>
            <person name="Lin Y.-F."/>
            <person name="Huang M.-D."/>
            <person name="Li C.-Y."/>
            <person name="Huang L."/>
            <person name="Wang Z.-W."/>
            <person name="Zhao X."/>
            <person name="Zhong W.-Y."/>
            <person name="Peng D.-H."/>
            <person name="Ahmad S."/>
            <person name="Lan S."/>
            <person name="Zhang J.-S."/>
            <person name="Tsai W.-C."/>
            <person name="Van De Peer Y."/>
            <person name="Liu Z.-J."/>
        </authorList>
    </citation>
    <scope>NUCLEOTIDE SEQUENCE</scope>
    <source>
        <strain evidence="1">CP</strain>
        <tissue evidence="1">Leaves</tissue>
    </source>
</reference>
<organism evidence="1 2">
    <name type="scientific">Acorus calamus</name>
    <name type="common">Sweet flag</name>
    <dbReference type="NCBI Taxonomy" id="4465"/>
    <lineage>
        <taxon>Eukaryota</taxon>
        <taxon>Viridiplantae</taxon>
        <taxon>Streptophyta</taxon>
        <taxon>Embryophyta</taxon>
        <taxon>Tracheophyta</taxon>
        <taxon>Spermatophyta</taxon>
        <taxon>Magnoliopsida</taxon>
        <taxon>Liliopsida</taxon>
        <taxon>Acoraceae</taxon>
        <taxon>Acorus</taxon>
    </lineage>
</organism>
<evidence type="ECO:0000313" key="1">
    <source>
        <dbReference type="EMBL" id="KAK1318490.1"/>
    </source>
</evidence>
<protein>
    <submittedName>
        <fullName evidence="1">Uncharacterized protein</fullName>
    </submittedName>
</protein>
<keyword evidence="2" id="KW-1185">Reference proteome</keyword>
<evidence type="ECO:0000313" key="2">
    <source>
        <dbReference type="Proteomes" id="UP001180020"/>
    </source>
</evidence>
<proteinExistence type="predicted"/>
<dbReference type="Proteomes" id="UP001180020">
    <property type="component" value="Unassembled WGS sequence"/>
</dbReference>
<reference evidence="1" key="1">
    <citation type="journal article" date="2023" name="Nat. Commun.">
        <title>Diploid and tetraploid genomes of Acorus and the evolution of monocots.</title>
        <authorList>
            <person name="Ma L."/>
            <person name="Liu K.W."/>
            <person name="Li Z."/>
            <person name="Hsiao Y.Y."/>
            <person name="Qi Y."/>
            <person name="Fu T."/>
            <person name="Tang G.D."/>
            <person name="Zhang D."/>
            <person name="Sun W.H."/>
            <person name="Liu D.K."/>
            <person name="Li Y."/>
            <person name="Chen G.Z."/>
            <person name="Liu X.D."/>
            <person name="Liao X.Y."/>
            <person name="Jiang Y.T."/>
            <person name="Yu X."/>
            <person name="Hao Y."/>
            <person name="Huang J."/>
            <person name="Zhao X.W."/>
            <person name="Ke S."/>
            <person name="Chen Y.Y."/>
            <person name="Wu W.L."/>
            <person name="Hsu J.L."/>
            <person name="Lin Y.F."/>
            <person name="Huang M.D."/>
            <person name="Li C.Y."/>
            <person name="Huang L."/>
            <person name="Wang Z.W."/>
            <person name="Zhao X."/>
            <person name="Zhong W.Y."/>
            <person name="Peng D.H."/>
            <person name="Ahmad S."/>
            <person name="Lan S."/>
            <person name="Zhang J.S."/>
            <person name="Tsai W.C."/>
            <person name="Van de Peer Y."/>
            <person name="Liu Z.J."/>
        </authorList>
    </citation>
    <scope>NUCLEOTIDE SEQUENCE</scope>
    <source>
        <strain evidence="1">CP</strain>
    </source>
</reference>
<name>A0AAV9EYJ2_ACOCL</name>
<sequence length="96" mass="11487">MPLVAEDQYLEIIKDRILLLQQSTDIETRYKLMKFFAENEYGKHYPAIRNEWLYRDEGELDKILCGIVNYPDDNRIVNNPCSIFILFSLYIFVCPF</sequence>
<accession>A0AAV9EYJ2</accession>
<gene>
    <name evidence="1" type="ORF">QJS10_CPB04g00075</name>
</gene>